<keyword evidence="5 8" id="KW-0812">Transmembrane</keyword>
<evidence type="ECO:0000313" key="10">
    <source>
        <dbReference type="Proteomes" id="UP000094296"/>
    </source>
</evidence>
<keyword evidence="7 8" id="KW-0472">Membrane</keyword>
<gene>
    <name evidence="9" type="ORF">BHF68_13610</name>
</gene>
<accession>A0A1E5G443</accession>
<dbReference type="OrthoDB" id="9799958at2"/>
<dbReference type="Proteomes" id="UP000094296">
    <property type="component" value="Unassembled WGS sequence"/>
</dbReference>
<keyword evidence="4" id="KW-1003">Cell membrane</keyword>
<dbReference type="GO" id="GO:0015385">
    <property type="term" value="F:sodium:proton antiporter activity"/>
    <property type="evidence" value="ECO:0007669"/>
    <property type="project" value="TreeGrafter"/>
</dbReference>
<comment type="similarity">
    <text evidence="2">Belongs to the CPA3 antiporters (TC 2.A.63) subunit F family.</text>
</comment>
<proteinExistence type="inferred from homology"/>
<dbReference type="AlphaFoldDB" id="A0A1E5G443"/>
<dbReference type="GO" id="GO:0005886">
    <property type="term" value="C:plasma membrane"/>
    <property type="evidence" value="ECO:0007669"/>
    <property type="project" value="UniProtKB-SubCell"/>
</dbReference>
<organism evidence="9 10">
    <name type="scientific">Desulfuribacillus alkaliarsenatis</name>
    <dbReference type="NCBI Taxonomy" id="766136"/>
    <lineage>
        <taxon>Bacteria</taxon>
        <taxon>Bacillati</taxon>
        <taxon>Bacillota</taxon>
        <taxon>Desulfuribacillia</taxon>
        <taxon>Desulfuribacillales</taxon>
        <taxon>Desulfuribacillaceae</taxon>
        <taxon>Desulfuribacillus</taxon>
    </lineage>
</organism>
<evidence type="ECO:0000256" key="3">
    <source>
        <dbReference type="ARBA" id="ARBA00022448"/>
    </source>
</evidence>
<evidence type="ECO:0000256" key="5">
    <source>
        <dbReference type="ARBA" id="ARBA00022692"/>
    </source>
</evidence>
<evidence type="ECO:0000256" key="1">
    <source>
        <dbReference type="ARBA" id="ARBA00004651"/>
    </source>
</evidence>
<keyword evidence="6 8" id="KW-1133">Transmembrane helix</keyword>
<dbReference type="EMBL" id="MIJE01000003">
    <property type="protein sequence ID" value="OEF97859.1"/>
    <property type="molecule type" value="Genomic_DNA"/>
</dbReference>
<evidence type="ECO:0000256" key="6">
    <source>
        <dbReference type="ARBA" id="ARBA00022989"/>
    </source>
</evidence>
<evidence type="ECO:0000256" key="7">
    <source>
        <dbReference type="ARBA" id="ARBA00023136"/>
    </source>
</evidence>
<dbReference type="PANTHER" id="PTHR34702:SF1">
    <property type="entry name" value="NA(+)_H(+) ANTIPORTER SUBUNIT F"/>
    <property type="match status" value="1"/>
</dbReference>
<keyword evidence="10" id="KW-1185">Reference proteome</keyword>
<dbReference type="RefSeq" id="WP_069642490.1">
    <property type="nucleotide sequence ID" value="NZ_MIJE01000003.1"/>
</dbReference>
<dbReference type="Pfam" id="PF04066">
    <property type="entry name" value="MrpF_PhaF"/>
    <property type="match status" value="1"/>
</dbReference>
<dbReference type="InterPro" id="IPR007208">
    <property type="entry name" value="MrpF/PhaF-like"/>
</dbReference>
<sequence>MESLFVVVSIGLVVLILIMLYRVFKGPTVYDRLNGLIVIAADVTILLVLIGYINDRADMFIDIAITYAILGFITFVVLAKYIEIRGSNYD</sequence>
<protein>
    <submittedName>
        <fullName evidence="9">pH regulation protein F</fullName>
    </submittedName>
</protein>
<evidence type="ECO:0000256" key="4">
    <source>
        <dbReference type="ARBA" id="ARBA00022475"/>
    </source>
</evidence>
<keyword evidence="3" id="KW-0813">Transport</keyword>
<evidence type="ECO:0000256" key="2">
    <source>
        <dbReference type="ARBA" id="ARBA00009212"/>
    </source>
</evidence>
<evidence type="ECO:0000256" key="8">
    <source>
        <dbReference type="SAM" id="Phobius"/>
    </source>
</evidence>
<name>A0A1E5G443_9FIRM</name>
<feature type="transmembrane region" description="Helical" evidence="8">
    <location>
        <begin position="6"/>
        <end position="24"/>
    </location>
</feature>
<evidence type="ECO:0000313" key="9">
    <source>
        <dbReference type="EMBL" id="OEF97859.1"/>
    </source>
</evidence>
<feature type="transmembrane region" description="Helical" evidence="8">
    <location>
        <begin position="36"/>
        <end position="53"/>
    </location>
</feature>
<feature type="transmembrane region" description="Helical" evidence="8">
    <location>
        <begin position="59"/>
        <end position="79"/>
    </location>
</feature>
<comment type="subcellular location">
    <subcellularLocation>
        <location evidence="1">Cell membrane</location>
        <topology evidence="1">Multi-pass membrane protein</topology>
    </subcellularLocation>
</comment>
<dbReference type="PANTHER" id="PTHR34702">
    <property type="entry name" value="NA(+)/H(+) ANTIPORTER SUBUNIT F1"/>
    <property type="match status" value="1"/>
</dbReference>
<reference evidence="9 10" key="1">
    <citation type="submission" date="2016-09" db="EMBL/GenBank/DDBJ databases">
        <title>Draft genome sequence for the type strain of Desulfuribacillus alkaliarsenatis AHT28, an obligately anaerobic, sulfidogenic bacterium isolated from Russian soda lake sediments.</title>
        <authorList>
            <person name="Abin C.A."/>
            <person name="Hollibaugh J.T."/>
        </authorList>
    </citation>
    <scope>NUCLEOTIDE SEQUENCE [LARGE SCALE GENOMIC DNA]</scope>
    <source>
        <strain evidence="9 10">AHT28</strain>
    </source>
</reference>
<dbReference type="STRING" id="766136.BHF68_13610"/>
<comment type="caution">
    <text evidence="9">The sequence shown here is derived from an EMBL/GenBank/DDBJ whole genome shotgun (WGS) entry which is preliminary data.</text>
</comment>